<sequence>MTTSDAALLAEVETFLSECDSPTLHVPSIEAQDIEGSTTKTTALSDLPSQHQANVRGRRRLKSSGDPKREREKAKDRERRAEYRERRLKERTDLLRQVKELTAELEESQKAKEATASMSSTAWKLLAQRLKHEREEAEEHQQRLRAEVNARSTLVKDIYYRLASHYSANMGDALQRNRMRLHKYDMNTFMAYVGELDALYDKTDEMFRDSNCKDCGEWNEDAEEGSYHYKDRNIVPIGFQQASDALWEASHLPQRQSDRQEFNDTEDSDNTAAFKFRLTARLGNGRVVSVVQCSVTRRYQEDNRLAVIWRSFMEGEGEFAGMHADETGWDELTPTAEGTMMRTYIQHFPMLVSTLSTSKPVLQEFNGVVLEAVSDVGEEIYQRFEKLVLADS</sequence>
<proteinExistence type="predicted"/>
<name>A0ABD3FFU2_9STRA</name>
<reference evidence="2 3" key="1">
    <citation type="submission" date="2024-09" db="EMBL/GenBank/DDBJ databases">
        <title>Genome sequencing and assembly of Phytophthora oleae, isolate VK10A, causative agent of rot of olive drupes.</title>
        <authorList>
            <person name="Conti Taguali S."/>
            <person name="Riolo M."/>
            <person name="La Spada F."/>
            <person name="Cacciola S.O."/>
            <person name="Dionisio G."/>
        </authorList>
    </citation>
    <scope>NUCLEOTIDE SEQUENCE [LARGE SCALE GENOMIC DNA]</scope>
    <source>
        <strain evidence="2 3">VK10A</strain>
    </source>
</reference>
<protein>
    <recommendedName>
        <fullName evidence="4">BZIP domain-containing protein</fullName>
    </recommendedName>
</protein>
<feature type="region of interest" description="Disordered" evidence="1">
    <location>
        <begin position="32"/>
        <end position="84"/>
    </location>
</feature>
<dbReference type="AlphaFoldDB" id="A0ABD3FFU2"/>
<feature type="compositionally biased region" description="Polar residues" evidence="1">
    <location>
        <begin position="35"/>
        <end position="53"/>
    </location>
</feature>
<comment type="caution">
    <text evidence="2">The sequence shown here is derived from an EMBL/GenBank/DDBJ whole genome shotgun (WGS) entry which is preliminary data.</text>
</comment>
<dbReference type="EMBL" id="JBIMZQ010000022">
    <property type="protein sequence ID" value="KAL3664777.1"/>
    <property type="molecule type" value="Genomic_DNA"/>
</dbReference>
<gene>
    <name evidence="2" type="ORF">V7S43_009957</name>
</gene>
<accession>A0ABD3FFU2</accession>
<feature type="compositionally biased region" description="Basic and acidic residues" evidence="1">
    <location>
        <begin position="63"/>
        <end position="84"/>
    </location>
</feature>
<dbReference type="Proteomes" id="UP001632037">
    <property type="component" value="Unassembled WGS sequence"/>
</dbReference>
<keyword evidence="3" id="KW-1185">Reference proteome</keyword>
<evidence type="ECO:0000256" key="1">
    <source>
        <dbReference type="SAM" id="MobiDB-lite"/>
    </source>
</evidence>
<evidence type="ECO:0008006" key="4">
    <source>
        <dbReference type="Google" id="ProtNLM"/>
    </source>
</evidence>
<evidence type="ECO:0000313" key="2">
    <source>
        <dbReference type="EMBL" id="KAL3664777.1"/>
    </source>
</evidence>
<organism evidence="2 3">
    <name type="scientific">Phytophthora oleae</name>
    <dbReference type="NCBI Taxonomy" id="2107226"/>
    <lineage>
        <taxon>Eukaryota</taxon>
        <taxon>Sar</taxon>
        <taxon>Stramenopiles</taxon>
        <taxon>Oomycota</taxon>
        <taxon>Peronosporomycetes</taxon>
        <taxon>Peronosporales</taxon>
        <taxon>Peronosporaceae</taxon>
        <taxon>Phytophthora</taxon>
    </lineage>
</organism>
<evidence type="ECO:0000313" key="3">
    <source>
        <dbReference type="Proteomes" id="UP001632037"/>
    </source>
</evidence>